<gene>
    <name evidence="3" type="ORF">FA15DRAFT_716409</name>
</gene>
<keyword evidence="4" id="KW-1185">Reference proteome</keyword>
<evidence type="ECO:0000313" key="3">
    <source>
        <dbReference type="EMBL" id="TFK21560.1"/>
    </source>
</evidence>
<evidence type="ECO:0000256" key="1">
    <source>
        <dbReference type="SAM" id="MobiDB-lite"/>
    </source>
</evidence>
<feature type="signal peptide" evidence="2">
    <location>
        <begin position="1"/>
        <end position="33"/>
    </location>
</feature>
<keyword evidence="2" id="KW-0732">Signal</keyword>
<feature type="compositionally biased region" description="Polar residues" evidence="1">
    <location>
        <begin position="509"/>
        <end position="536"/>
    </location>
</feature>
<feature type="chain" id="PRO_5022723290" evidence="2">
    <location>
        <begin position="34"/>
        <end position="624"/>
    </location>
</feature>
<protein>
    <submittedName>
        <fullName evidence="3">Uncharacterized protein</fullName>
    </submittedName>
</protein>
<evidence type="ECO:0000256" key="2">
    <source>
        <dbReference type="SAM" id="SignalP"/>
    </source>
</evidence>
<accession>A0A5C3KMH1</accession>
<sequence length="624" mass="68394">MPAFTHTPARTMRMVLSYIPVLTVAISAMGVHATSLESRAPNPDGLETVYLMPRMDAVNDARQKIGQDAKYLSTEETKKLRPGLENALDSSPLKKGQDGVISSKDLAGIDSKPTGDRRPPGGPSAPGTNVVNDSAPGRSAPGGGVNDIKGKLGSDGYLPKEDAAKLKPGLQNTLDGSSVKNDKNVKDGRISAADLCARDGAACAYKPRKPAENAKGQGSPSLDELRNPCLAEADLPKRRQGMVGVVVQTEQGGETVQEAVPEARAAGGMNNQGVVEQRAVEIVVPEEESGQKLDLGAPEARVFERVDNNRHVREELRDKVAERVQDRVVQVAPAMVAQHPGATVRQKEDKQALPREAKGQGVRLEHRVARKRRVGPTELLVADLRSEPHQVAAESNRPLIEKAQQLDHSQDASGVLEPTDQVRGEIDQQLVAKGSDKRQRGSQQRALQHVSPREDQDNESQQPDRQFGNPQEDQHNASQPGDLHSVLHRNQREGQHSVNQLVDRHSESQRGGQHNVNQQRDLQHGNPQPGQHNASQPGDLHSVNQLVDRHSKSQRGGQRSESHLGDQHSLSQHRNRQQDRHSANQQENQQEDRHNVNHQQRPSVNQHLDQQQNQPHGQQGKRQT</sequence>
<name>A0A5C3KMH1_COPMA</name>
<feature type="compositionally biased region" description="Basic and acidic residues" evidence="1">
    <location>
        <begin position="148"/>
        <end position="160"/>
    </location>
</feature>
<feature type="region of interest" description="Disordered" evidence="1">
    <location>
        <begin position="204"/>
        <end position="227"/>
    </location>
</feature>
<dbReference type="EMBL" id="ML210264">
    <property type="protein sequence ID" value="TFK21560.1"/>
    <property type="molecule type" value="Genomic_DNA"/>
</dbReference>
<dbReference type="AlphaFoldDB" id="A0A5C3KMH1"/>
<proteinExistence type="predicted"/>
<reference evidence="3 4" key="1">
    <citation type="journal article" date="2019" name="Nat. Ecol. Evol.">
        <title>Megaphylogeny resolves global patterns of mushroom evolution.</title>
        <authorList>
            <person name="Varga T."/>
            <person name="Krizsan K."/>
            <person name="Foldi C."/>
            <person name="Dima B."/>
            <person name="Sanchez-Garcia M."/>
            <person name="Sanchez-Ramirez S."/>
            <person name="Szollosi G.J."/>
            <person name="Szarkandi J.G."/>
            <person name="Papp V."/>
            <person name="Albert L."/>
            <person name="Andreopoulos W."/>
            <person name="Angelini C."/>
            <person name="Antonin V."/>
            <person name="Barry K.W."/>
            <person name="Bougher N.L."/>
            <person name="Buchanan P."/>
            <person name="Buyck B."/>
            <person name="Bense V."/>
            <person name="Catcheside P."/>
            <person name="Chovatia M."/>
            <person name="Cooper J."/>
            <person name="Damon W."/>
            <person name="Desjardin D."/>
            <person name="Finy P."/>
            <person name="Geml J."/>
            <person name="Haridas S."/>
            <person name="Hughes K."/>
            <person name="Justo A."/>
            <person name="Karasinski D."/>
            <person name="Kautmanova I."/>
            <person name="Kiss B."/>
            <person name="Kocsube S."/>
            <person name="Kotiranta H."/>
            <person name="LaButti K.M."/>
            <person name="Lechner B.E."/>
            <person name="Liimatainen K."/>
            <person name="Lipzen A."/>
            <person name="Lukacs Z."/>
            <person name="Mihaltcheva S."/>
            <person name="Morgado L.N."/>
            <person name="Niskanen T."/>
            <person name="Noordeloos M.E."/>
            <person name="Ohm R.A."/>
            <person name="Ortiz-Santana B."/>
            <person name="Ovrebo C."/>
            <person name="Racz N."/>
            <person name="Riley R."/>
            <person name="Savchenko A."/>
            <person name="Shiryaev A."/>
            <person name="Soop K."/>
            <person name="Spirin V."/>
            <person name="Szebenyi C."/>
            <person name="Tomsovsky M."/>
            <person name="Tulloss R.E."/>
            <person name="Uehling J."/>
            <person name="Grigoriev I.V."/>
            <person name="Vagvolgyi C."/>
            <person name="Papp T."/>
            <person name="Martin F.M."/>
            <person name="Miettinen O."/>
            <person name="Hibbett D.S."/>
            <person name="Nagy L.G."/>
        </authorList>
    </citation>
    <scope>NUCLEOTIDE SEQUENCE [LARGE SCALE GENOMIC DNA]</scope>
    <source>
        <strain evidence="3 4">CBS 121175</strain>
    </source>
</reference>
<evidence type="ECO:0000313" key="4">
    <source>
        <dbReference type="Proteomes" id="UP000307440"/>
    </source>
</evidence>
<feature type="compositionally biased region" description="Polar residues" evidence="1">
    <location>
        <begin position="459"/>
        <end position="479"/>
    </location>
</feature>
<dbReference type="Proteomes" id="UP000307440">
    <property type="component" value="Unassembled WGS sequence"/>
</dbReference>
<organism evidence="3 4">
    <name type="scientific">Coprinopsis marcescibilis</name>
    <name type="common">Agaric fungus</name>
    <name type="synonym">Psathyrella marcescibilis</name>
    <dbReference type="NCBI Taxonomy" id="230819"/>
    <lineage>
        <taxon>Eukaryota</taxon>
        <taxon>Fungi</taxon>
        <taxon>Dikarya</taxon>
        <taxon>Basidiomycota</taxon>
        <taxon>Agaricomycotina</taxon>
        <taxon>Agaricomycetes</taxon>
        <taxon>Agaricomycetidae</taxon>
        <taxon>Agaricales</taxon>
        <taxon>Agaricineae</taxon>
        <taxon>Psathyrellaceae</taxon>
        <taxon>Coprinopsis</taxon>
    </lineage>
</organism>
<feature type="region of interest" description="Disordered" evidence="1">
    <location>
        <begin position="336"/>
        <end position="624"/>
    </location>
</feature>
<feature type="compositionally biased region" description="Low complexity" evidence="1">
    <location>
        <begin position="605"/>
        <end position="624"/>
    </location>
</feature>
<feature type="region of interest" description="Disordered" evidence="1">
    <location>
        <begin position="82"/>
        <end position="160"/>
    </location>
</feature>
<feature type="compositionally biased region" description="Basic and acidic residues" evidence="1">
    <location>
        <begin position="345"/>
        <end position="367"/>
    </location>
</feature>